<dbReference type="Pfam" id="PF00440">
    <property type="entry name" value="TetR_N"/>
    <property type="match status" value="1"/>
</dbReference>
<evidence type="ECO:0000256" key="3">
    <source>
        <dbReference type="ARBA" id="ARBA00023163"/>
    </source>
</evidence>
<dbReference type="PANTHER" id="PTHR30055">
    <property type="entry name" value="HTH-TYPE TRANSCRIPTIONAL REGULATOR RUTR"/>
    <property type="match status" value="1"/>
</dbReference>
<dbReference type="AlphaFoldDB" id="A0A1X0CJU6"/>
<dbReference type="Gene3D" id="1.10.357.10">
    <property type="entry name" value="Tetracycline Repressor, domain 2"/>
    <property type="match status" value="1"/>
</dbReference>
<dbReference type="OrthoDB" id="3237195at2"/>
<dbReference type="PANTHER" id="PTHR30055:SF234">
    <property type="entry name" value="HTH-TYPE TRANSCRIPTIONAL REGULATOR BETI"/>
    <property type="match status" value="1"/>
</dbReference>
<dbReference type="PROSITE" id="PS50977">
    <property type="entry name" value="HTH_TETR_2"/>
    <property type="match status" value="1"/>
</dbReference>
<evidence type="ECO:0000256" key="2">
    <source>
        <dbReference type="ARBA" id="ARBA00023125"/>
    </source>
</evidence>
<reference evidence="6 7" key="1">
    <citation type="submission" date="2017-02" db="EMBL/GenBank/DDBJ databases">
        <title>The new phylogeny of genus Mycobacterium.</title>
        <authorList>
            <person name="Tortoli E."/>
            <person name="Trovato A."/>
            <person name="Cirillo D.M."/>
        </authorList>
    </citation>
    <scope>NUCLEOTIDE SEQUENCE [LARGE SCALE GENOMIC DNA]</scope>
    <source>
        <strain evidence="6 7">FI-09383</strain>
    </source>
</reference>
<sequence>MTEQVDRRSDGTRLQIVHAAARLFAERPYSRVSLDDILADASVTKGAMYFHFRSKHALATAIVEHRSTEAKSAVTEVLARRLSGLETLVDICFLVATDDIGDHLARAGLNLLESVGRTDGLQSRVLTEWVDAFAETIKKAVGEGDVRKDVDPTGVARLLVSMYLGLRQTSDLDDPERFLRDLEAVWTLAVPGFVADDRKGYVIEFIKRRTAIAIRKAKPLPG</sequence>
<keyword evidence="1" id="KW-0805">Transcription regulation</keyword>
<dbReference type="Pfam" id="PF21935">
    <property type="entry name" value="TetR_C_45"/>
    <property type="match status" value="1"/>
</dbReference>
<keyword evidence="3" id="KW-0804">Transcription</keyword>
<gene>
    <name evidence="6" type="ORF">BST23_23030</name>
</gene>
<dbReference type="InterPro" id="IPR036271">
    <property type="entry name" value="Tet_transcr_reg_TetR-rel_C_sf"/>
</dbReference>
<comment type="caution">
    <text evidence="6">The sequence shown here is derived from an EMBL/GenBank/DDBJ whole genome shotgun (WGS) entry which is preliminary data.</text>
</comment>
<dbReference type="GO" id="GO:0000976">
    <property type="term" value="F:transcription cis-regulatory region binding"/>
    <property type="evidence" value="ECO:0007669"/>
    <property type="project" value="TreeGrafter"/>
</dbReference>
<protein>
    <submittedName>
        <fullName evidence="6">TetR family transcriptional regulator</fullName>
    </submittedName>
</protein>
<dbReference type="GO" id="GO:0003700">
    <property type="term" value="F:DNA-binding transcription factor activity"/>
    <property type="evidence" value="ECO:0007669"/>
    <property type="project" value="TreeGrafter"/>
</dbReference>
<dbReference type="STRING" id="81858.BST23_23030"/>
<dbReference type="RefSeq" id="WP_083043767.1">
    <property type="nucleotide sequence ID" value="NZ_JBCGVB010000018.1"/>
</dbReference>
<evidence type="ECO:0000313" key="7">
    <source>
        <dbReference type="Proteomes" id="UP000192772"/>
    </source>
</evidence>
<dbReference type="SUPFAM" id="SSF48498">
    <property type="entry name" value="Tetracyclin repressor-like, C-terminal domain"/>
    <property type="match status" value="1"/>
</dbReference>
<evidence type="ECO:0000256" key="4">
    <source>
        <dbReference type="PROSITE-ProRule" id="PRU00335"/>
    </source>
</evidence>
<name>A0A1X0CJU6_9MYCO</name>
<dbReference type="InterPro" id="IPR009057">
    <property type="entry name" value="Homeodomain-like_sf"/>
</dbReference>
<dbReference type="InterPro" id="IPR001647">
    <property type="entry name" value="HTH_TetR"/>
</dbReference>
<dbReference type="InterPro" id="IPR054126">
    <property type="entry name" value="CprB_TetR_C"/>
</dbReference>
<keyword evidence="2 4" id="KW-0238">DNA-binding</keyword>
<organism evidence="6 7">
    <name type="scientific">Mycolicibacterium elephantis</name>
    <dbReference type="NCBI Taxonomy" id="81858"/>
    <lineage>
        <taxon>Bacteria</taxon>
        <taxon>Bacillati</taxon>
        <taxon>Actinomycetota</taxon>
        <taxon>Actinomycetes</taxon>
        <taxon>Mycobacteriales</taxon>
        <taxon>Mycobacteriaceae</taxon>
        <taxon>Mycolicibacterium</taxon>
    </lineage>
</organism>
<dbReference type="InterPro" id="IPR050109">
    <property type="entry name" value="HTH-type_TetR-like_transc_reg"/>
</dbReference>
<feature type="domain" description="HTH tetR-type" evidence="5">
    <location>
        <begin position="10"/>
        <end position="70"/>
    </location>
</feature>
<feature type="DNA-binding region" description="H-T-H motif" evidence="4">
    <location>
        <begin position="33"/>
        <end position="52"/>
    </location>
</feature>
<dbReference type="EMBL" id="MVHP01000037">
    <property type="protein sequence ID" value="ORA60446.1"/>
    <property type="molecule type" value="Genomic_DNA"/>
</dbReference>
<dbReference type="SUPFAM" id="SSF46689">
    <property type="entry name" value="Homeodomain-like"/>
    <property type="match status" value="1"/>
</dbReference>
<proteinExistence type="predicted"/>
<evidence type="ECO:0000256" key="1">
    <source>
        <dbReference type="ARBA" id="ARBA00023015"/>
    </source>
</evidence>
<dbReference type="Proteomes" id="UP000192772">
    <property type="component" value="Unassembled WGS sequence"/>
</dbReference>
<evidence type="ECO:0000313" key="6">
    <source>
        <dbReference type="EMBL" id="ORA60446.1"/>
    </source>
</evidence>
<accession>A0A1X0CJU6</accession>
<evidence type="ECO:0000259" key="5">
    <source>
        <dbReference type="PROSITE" id="PS50977"/>
    </source>
</evidence>
<dbReference type="PRINTS" id="PR00455">
    <property type="entry name" value="HTHTETR"/>
</dbReference>